<dbReference type="AlphaFoldDB" id="A0A9D3WW76"/>
<keyword evidence="2" id="KW-1185">Reference proteome</keyword>
<gene>
    <name evidence="1" type="ORF">KIL84_013586</name>
</gene>
<comment type="caution">
    <text evidence="1">The sequence shown here is derived from an EMBL/GenBank/DDBJ whole genome shotgun (WGS) entry which is preliminary data.</text>
</comment>
<dbReference type="Proteomes" id="UP000827986">
    <property type="component" value="Unassembled WGS sequence"/>
</dbReference>
<protein>
    <submittedName>
        <fullName evidence="1">Uncharacterized protein</fullName>
    </submittedName>
</protein>
<proteinExistence type="predicted"/>
<organism evidence="1 2">
    <name type="scientific">Mauremys mutica</name>
    <name type="common">yellowpond turtle</name>
    <dbReference type="NCBI Taxonomy" id="74926"/>
    <lineage>
        <taxon>Eukaryota</taxon>
        <taxon>Metazoa</taxon>
        <taxon>Chordata</taxon>
        <taxon>Craniata</taxon>
        <taxon>Vertebrata</taxon>
        <taxon>Euteleostomi</taxon>
        <taxon>Archelosauria</taxon>
        <taxon>Testudinata</taxon>
        <taxon>Testudines</taxon>
        <taxon>Cryptodira</taxon>
        <taxon>Durocryptodira</taxon>
        <taxon>Testudinoidea</taxon>
        <taxon>Geoemydidae</taxon>
        <taxon>Geoemydinae</taxon>
        <taxon>Mauremys</taxon>
    </lineage>
</organism>
<evidence type="ECO:0000313" key="1">
    <source>
        <dbReference type="EMBL" id="KAH1168996.1"/>
    </source>
</evidence>
<reference evidence="1" key="1">
    <citation type="submission" date="2021-09" db="EMBL/GenBank/DDBJ databases">
        <title>The genome of Mauremys mutica provides insights into the evolution of semi-aquatic lifestyle.</title>
        <authorList>
            <person name="Gong S."/>
            <person name="Gao Y."/>
        </authorList>
    </citation>
    <scope>NUCLEOTIDE SEQUENCE</scope>
    <source>
        <strain evidence="1">MM-2020</strain>
        <tissue evidence="1">Muscle</tissue>
    </source>
</reference>
<sequence>MYNKKAVKLLQSYKILFPSDVETASYPRSKLQPTLEKHHGSAISFHEQHGLGKSAIVLCSTITLPDAIQDASNLKQELKLSKCLMDGLLASNPGEQLSNE</sequence>
<dbReference type="EMBL" id="JAHDVG010000485">
    <property type="protein sequence ID" value="KAH1168996.1"/>
    <property type="molecule type" value="Genomic_DNA"/>
</dbReference>
<name>A0A9D3WW76_9SAUR</name>
<evidence type="ECO:0000313" key="2">
    <source>
        <dbReference type="Proteomes" id="UP000827986"/>
    </source>
</evidence>
<accession>A0A9D3WW76</accession>